<dbReference type="NCBIfam" id="TIGR02532">
    <property type="entry name" value="IV_pilin_GFxxxE"/>
    <property type="match status" value="1"/>
</dbReference>
<keyword evidence="1" id="KW-1133">Transmembrane helix</keyword>
<dbReference type="InterPro" id="IPR045584">
    <property type="entry name" value="Pilin-like"/>
</dbReference>
<reference evidence="2 3" key="1">
    <citation type="submission" date="2014-06" db="EMBL/GenBank/DDBJ databases">
        <title>Draft genome sequence of Idiomarina sp. MCCC 1A10513.</title>
        <authorList>
            <person name="Du J."/>
            <person name="Lai Q."/>
            <person name="Shao Z."/>
        </authorList>
    </citation>
    <scope>NUCLEOTIDE SEQUENCE [LARGE SCALE GENOMIC DNA]</scope>
    <source>
        <strain evidence="2 3">MCCC 1A10513</strain>
    </source>
</reference>
<dbReference type="InterPro" id="IPR012902">
    <property type="entry name" value="N_methyl_site"/>
</dbReference>
<gene>
    <name evidence="2" type="ORF">IDAT_04775</name>
</gene>
<keyword evidence="1" id="KW-0472">Membrane</keyword>
<dbReference type="STRING" id="1517416.IDAT_04775"/>
<dbReference type="SUPFAM" id="SSF54523">
    <property type="entry name" value="Pili subunits"/>
    <property type="match status" value="1"/>
</dbReference>
<feature type="transmembrane region" description="Helical" evidence="1">
    <location>
        <begin position="21"/>
        <end position="43"/>
    </location>
</feature>
<name>A0A094IT27_9GAMM</name>
<dbReference type="Proteomes" id="UP000053718">
    <property type="component" value="Unassembled WGS sequence"/>
</dbReference>
<dbReference type="eggNOG" id="COG4968">
    <property type="taxonomic scope" value="Bacteria"/>
</dbReference>
<evidence type="ECO:0000313" key="3">
    <source>
        <dbReference type="Proteomes" id="UP000053718"/>
    </source>
</evidence>
<dbReference type="Gene3D" id="3.30.700.10">
    <property type="entry name" value="Glycoprotein, Type 4 Pilin"/>
    <property type="match status" value="1"/>
</dbReference>
<proteinExistence type="predicted"/>
<comment type="caution">
    <text evidence="2">The sequence shown here is derived from an EMBL/GenBank/DDBJ whole genome shotgun (WGS) entry which is preliminary data.</text>
</comment>
<keyword evidence="1" id="KW-0812">Transmembrane</keyword>
<organism evidence="2 3">
    <name type="scientific">Pseudidiomarina atlantica</name>
    <dbReference type="NCBI Taxonomy" id="1517416"/>
    <lineage>
        <taxon>Bacteria</taxon>
        <taxon>Pseudomonadati</taxon>
        <taxon>Pseudomonadota</taxon>
        <taxon>Gammaproteobacteria</taxon>
        <taxon>Alteromonadales</taxon>
        <taxon>Idiomarinaceae</taxon>
        <taxon>Pseudidiomarina</taxon>
    </lineage>
</organism>
<dbReference type="AlphaFoldDB" id="A0A094IT27"/>
<evidence type="ECO:0000256" key="1">
    <source>
        <dbReference type="SAM" id="Phobius"/>
    </source>
</evidence>
<dbReference type="EMBL" id="JPIN01000005">
    <property type="protein sequence ID" value="KFZ28994.1"/>
    <property type="molecule type" value="Genomic_DNA"/>
</dbReference>
<evidence type="ECO:0000313" key="2">
    <source>
        <dbReference type="EMBL" id="KFZ28994.1"/>
    </source>
</evidence>
<accession>A0A094IT27</accession>
<protein>
    <submittedName>
        <fullName evidence="2">Uncharacterized protein</fullName>
    </submittedName>
</protein>
<keyword evidence="3" id="KW-1185">Reference proteome</keyword>
<sequence length="174" mass="18344">MRAKAPCLSQSNVKSMQALTLVELLVVIIIIGIVSVTAAPALFGRGGFTQQTFQAELISALRVVQQRAMQDTTQACYGINFQTNQVRPDLCGAAVAAERIIVVPDENSLATVGSLTNLANGFRFNSLGCPVSTNHSLTTPELCGQSAVEITLTGPNSRSVCVQSQGYIRAGACN</sequence>